<evidence type="ECO:0000313" key="1">
    <source>
        <dbReference type="EMBL" id="KAG7175773.1"/>
    </source>
</evidence>
<evidence type="ECO:0000313" key="2">
    <source>
        <dbReference type="Proteomes" id="UP000747542"/>
    </source>
</evidence>
<accession>A0A8J5TN94</accession>
<proteinExistence type="predicted"/>
<organism evidence="1 2">
    <name type="scientific">Homarus americanus</name>
    <name type="common">American lobster</name>
    <dbReference type="NCBI Taxonomy" id="6706"/>
    <lineage>
        <taxon>Eukaryota</taxon>
        <taxon>Metazoa</taxon>
        <taxon>Ecdysozoa</taxon>
        <taxon>Arthropoda</taxon>
        <taxon>Crustacea</taxon>
        <taxon>Multicrustacea</taxon>
        <taxon>Malacostraca</taxon>
        <taxon>Eumalacostraca</taxon>
        <taxon>Eucarida</taxon>
        <taxon>Decapoda</taxon>
        <taxon>Pleocyemata</taxon>
        <taxon>Astacidea</taxon>
        <taxon>Nephropoidea</taxon>
        <taxon>Nephropidae</taxon>
        <taxon>Homarus</taxon>
    </lineage>
</organism>
<sequence length="113" mass="12927">MCYCVVHEDLAGKVNGNGESPEEAYESDDPEIHCEYDNVRTREDHEMEVEEILNLPRIPVVSGESPKEAYESDDPEIHCEYDNVRTRLVLSLPLSITTWVDLTHSSHVWVTVL</sequence>
<reference evidence="1" key="1">
    <citation type="journal article" date="2021" name="Sci. Adv.">
        <title>The American lobster genome reveals insights on longevity, neural, and immune adaptations.</title>
        <authorList>
            <person name="Polinski J.M."/>
            <person name="Zimin A.V."/>
            <person name="Clark K.F."/>
            <person name="Kohn A.B."/>
            <person name="Sadowski N."/>
            <person name="Timp W."/>
            <person name="Ptitsyn A."/>
            <person name="Khanna P."/>
            <person name="Romanova D.Y."/>
            <person name="Williams P."/>
            <person name="Greenwood S.J."/>
            <person name="Moroz L.L."/>
            <person name="Walt D.R."/>
            <person name="Bodnar A.G."/>
        </authorList>
    </citation>
    <scope>NUCLEOTIDE SEQUENCE</scope>
    <source>
        <strain evidence="1">GMGI-L3</strain>
    </source>
</reference>
<keyword evidence="2" id="KW-1185">Reference proteome</keyword>
<comment type="caution">
    <text evidence="1">The sequence shown here is derived from an EMBL/GenBank/DDBJ whole genome shotgun (WGS) entry which is preliminary data.</text>
</comment>
<dbReference type="EMBL" id="JAHLQT010004633">
    <property type="protein sequence ID" value="KAG7175773.1"/>
    <property type="molecule type" value="Genomic_DNA"/>
</dbReference>
<dbReference type="Proteomes" id="UP000747542">
    <property type="component" value="Unassembled WGS sequence"/>
</dbReference>
<name>A0A8J5TN94_HOMAM</name>
<gene>
    <name evidence="1" type="ORF">Hamer_G009783</name>
</gene>
<protein>
    <submittedName>
        <fullName evidence="1">Uncharacterized protein</fullName>
    </submittedName>
</protein>
<dbReference type="AlphaFoldDB" id="A0A8J5TN94"/>